<protein>
    <submittedName>
        <fullName evidence="3">Uncharacterized protein</fullName>
    </submittedName>
</protein>
<feature type="compositionally biased region" description="Low complexity" evidence="1">
    <location>
        <begin position="40"/>
        <end position="55"/>
    </location>
</feature>
<keyword evidence="4" id="KW-1185">Reference proteome</keyword>
<evidence type="ECO:0000313" key="3">
    <source>
        <dbReference type="EMBL" id="MEU5707677.1"/>
    </source>
</evidence>
<accession>A0ABV3A8N6</accession>
<sequence length="105" mass="11112">MTAERGGLPHEECERRQRENAAPRDRTMTPPAYALPPFHPAFHPASRPGARGAPDVPGPDPGPPPRPGRRPRRRLPEGAAVSGFLAALCVGALLAAIGLAAVRRC</sequence>
<feature type="transmembrane region" description="Helical" evidence="2">
    <location>
        <begin position="79"/>
        <end position="102"/>
    </location>
</feature>
<feature type="compositionally biased region" description="Pro residues" evidence="1">
    <location>
        <begin position="56"/>
        <end position="66"/>
    </location>
</feature>
<evidence type="ECO:0000313" key="4">
    <source>
        <dbReference type="Proteomes" id="UP001551011"/>
    </source>
</evidence>
<evidence type="ECO:0000256" key="2">
    <source>
        <dbReference type="SAM" id="Phobius"/>
    </source>
</evidence>
<reference evidence="3 4" key="1">
    <citation type="submission" date="2024-06" db="EMBL/GenBank/DDBJ databases">
        <title>The Natural Products Discovery Center: Release of the First 8490 Sequenced Strains for Exploring Actinobacteria Biosynthetic Diversity.</title>
        <authorList>
            <person name="Kalkreuter E."/>
            <person name="Kautsar S.A."/>
            <person name="Yang D."/>
            <person name="Bader C.D."/>
            <person name="Teijaro C.N."/>
            <person name="Fluegel L."/>
            <person name="Davis C.M."/>
            <person name="Simpson J.R."/>
            <person name="Lauterbach L."/>
            <person name="Steele A.D."/>
            <person name="Gui C."/>
            <person name="Meng S."/>
            <person name="Li G."/>
            <person name="Viehrig K."/>
            <person name="Ye F."/>
            <person name="Su P."/>
            <person name="Kiefer A.F."/>
            <person name="Nichols A."/>
            <person name="Cepeda A.J."/>
            <person name="Yan W."/>
            <person name="Fan B."/>
            <person name="Jiang Y."/>
            <person name="Adhikari A."/>
            <person name="Zheng C.-J."/>
            <person name="Schuster L."/>
            <person name="Cowan T.M."/>
            <person name="Smanski M.J."/>
            <person name="Chevrette M.G."/>
            <person name="De Carvalho L.P.S."/>
            <person name="Shen B."/>
        </authorList>
    </citation>
    <scope>NUCLEOTIDE SEQUENCE [LARGE SCALE GENOMIC DNA]</scope>
    <source>
        <strain evidence="3 4">NPDC020594</strain>
    </source>
</reference>
<keyword evidence="2" id="KW-0812">Transmembrane</keyword>
<feature type="compositionally biased region" description="Basic and acidic residues" evidence="1">
    <location>
        <begin position="7"/>
        <end position="27"/>
    </location>
</feature>
<proteinExistence type="predicted"/>
<comment type="caution">
    <text evidence="3">The sequence shown here is derived from an EMBL/GenBank/DDBJ whole genome shotgun (WGS) entry which is preliminary data.</text>
</comment>
<feature type="region of interest" description="Disordered" evidence="1">
    <location>
        <begin position="1"/>
        <end position="75"/>
    </location>
</feature>
<evidence type="ECO:0000256" key="1">
    <source>
        <dbReference type="SAM" id="MobiDB-lite"/>
    </source>
</evidence>
<name>A0ABV3A8N6_9ACTN</name>
<dbReference type="EMBL" id="JBFAEG010000007">
    <property type="protein sequence ID" value="MEU5707677.1"/>
    <property type="molecule type" value="Genomic_DNA"/>
</dbReference>
<keyword evidence="2" id="KW-1133">Transmembrane helix</keyword>
<dbReference type="RefSeq" id="WP_356191005.1">
    <property type="nucleotide sequence ID" value="NZ_JBEXDP010000003.1"/>
</dbReference>
<keyword evidence="2" id="KW-0472">Membrane</keyword>
<gene>
    <name evidence="3" type="ORF">AB0H04_12470</name>
</gene>
<dbReference type="Proteomes" id="UP001551011">
    <property type="component" value="Unassembled WGS sequence"/>
</dbReference>
<organism evidence="3 4">
    <name type="scientific">Streptomyces flaveolus</name>
    <dbReference type="NCBI Taxonomy" id="67297"/>
    <lineage>
        <taxon>Bacteria</taxon>
        <taxon>Bacillati</taxon>
        <taxon>Actinomycetota</taxon>
        <taxon>Actinomycetes</taxon>
        <taxon>Kitasatosporales</taxon>
        <taxon>Streptomycetaceae</taxon>
        <taxon>Streptomyces</taxon>
    </lineage>
</organism>